<dbReference type="OrthoDB" id="9803966at2"/>
<dbReference type="EMBL" id="FZOJ01000031">
    <property type="protein sequence ID" value="SNS97656.1"/>
    <property type="molecule type" value="Genomic_DNA"/>
</dbReference>
<proteinExistence type="predicted"/>
<keyword evidence="2" id="KW-1185">Reference proteome</keyword>
<evidence type="ECO:0000313" key="2">
    <source>
        <dbReference type="Proteomes" id="UP000198304"/>
    </source>
</evidence>
<dbReference type="RefSeq" id="WP_089284758.1">
    <property type="nucleotide sequence ID" value="NZ_FZOJ01000031.1"/>
</dbReference>
<evidence type="ECO:0008006" key="3">
    <source>
        <dbReference type="Google" id="ProtNLM"/>
    </source>
</evidence>
<dbReference type="AlphaFoldDB" id="A0A239IV57"/>
<sequence>MIESRCGILCSTCEYREQMNCKGCVSIEKPFWGKSCPVKDCCESQQFLHCGTCSNFPCKVLNQFAYDEKQGDNGKRIEQCKKWCSR</sequence>
<protein>
    <recommendedName>
        <fullName evidence="3">DUF3795 domain-containing protein</fullName>
    </recommendedName>
</protein>
<gene>
    <name evidence="1" type="ORF">SAMN05446037_103115</name>
</gene>
<organism evidence="1 2">
    <name type="scientific">Anaerovirgula multivorans</name>
    <dbReference type="NCBI Taxonomy" id="312168"/>
    <lineage>
        <taxon>Bacteria</taxon>
        <taxon>Bacillati</taxon>
        <taxon>Bacillota</taxon>
        <taxon>Clostridia</taxon>
        <taxon>Peptostreptococcales</taxon>
        <taxon>Natronincolaceae</taxon>
        <taxon>Anaerovirgula</taxon>
    </lineage>
</organism>
<accession>A0A239IV57</accession>
<dbReference type="Pfam" id="PF12675">
    <property type="entry name" value="DUF3795"/>
    <property type="match status" value="1"/>
</dbReference>
<dbReference type="InterPro" id="IPR024227">
    <property type="entry name" value="DUF3795"/>
</dbReference>
<evidence type="ECO:0000313" key="1">
    <source>
        <dbReference type="EMBL" id="SNS97656.1"/>
    </source>
</evidence>
<reference evidence="1 2" key="1">
    <citation type="submission" date="2017-06" db="EMBL/GenBank/DDBJ databases">
        <authorList>
            <person name="Kim H.J."/>
            <person name="Triplett B.A."/>
        </authorList>
    </citation>
    <scope>NUCLEOTIDE SEQUENCE [LARGE SCALE GENOMIC DNA]</scope>
    <source>
        <strain evidence="1 2">SCA</strain>
    </source>
</reference>
<dbReference type="Proteomes" id="UP000198304">
    <property type="component" value="Unassembled WGS sequence"/>
</dbReference>
<name>A0A239IV57_9FIRM</name>